<evidence type="ECO:0000313" key="4">
    <source>
        <dbReference type="EMBL" id="EMF58345.1"/>
    </source>
</evidence>
<keyword evidence="4" id="KW-0378">Hydrolase</keyword>
<feature type="domain" description="Amidohydrolase-related" evidence="3">
    <location>
        <begin position="46"/>
        <end position="243"/>
    </location>
</feature>
<proteinExistence type="inferred from homology"/>
<dbReference type="GO" id="GO:0016787">
    <property type="term" value="F:hydrolase activity"/>
    <property type="evidence" value="ECO:0007669"/>
    <property type="project" value="UniProtKB-KW"/>
</dbReference>
<reference evidence="5" key="1">
    <citation type="journal article" date="2013" name="Genome Announc.">
        <title>Draft Genome Sequence of Streptomyces bottropensis ATCC 25435, a Bottromycin-Producing Actinomycete.</title>
        <authorList>
            <person name="Zhang H."/>
            <person name="Zhou W."/>
            <person name="Zhuang Y."/>
            <person name="Liang X."/>
            <person name="Liu T."/>
        </authorList>
    </citation>
    <scope>NUCLEOTIDE SEQUENCE [LARGE SCALE GENOMIC DNA]</scope>
    <source>
        <strain evidence="5">ATCC 25435</strain>
    </source>
</reference>
<dbReference type="EMBL" id="KB405056">
    <property type="protein sequence ID" value="EMF58345.1"/>
    <property type="molecule type" value="Genomic_DNA"/>
</dbReference>
<evidence type="ECO:0000259" key="3">
    <source>
        <dbReference type="Pfam" id="PF04909"/>
    </source>
</evidence>
<sequence>MPAALWNGLRAERLLPSHVPVTAAQSGRRSRTTEGGVVGVTAVGRELARLRRGFTLADLEPEARAAGVTATVLVRAIDVPEETPEFLTLARDSALVAGVVGWTDLASPDVARALAALREGPGREYLVGIRHQVRGECDPRRLVRPDTLRELAAVAAAGLAYDMVLKARRPCGPQGDGPRARRRRPYGPEKDGAQRLLLRGAGNCARPAPTGVRPHRLAAAQEAAQLLPGLTFVLDHLGKPSSPRASFGHGRTPRACRPRRPTPSASSPAW</sequence>
<organism evidence="4 5">
    <name type="scientific">Streptomyces bottropensis ATCC 25435</name>
    <dbReference type="NCBI Taxonomy" id="1054862"/>
    <lineage>
        <taxon>Bacteria</taxon>
        <taxon>Bacillati</taxon>
        <taxon>Actinomycetota</taxon>
        <taxon>Actinomycetes</taxon>
        <taxon>Kitasatosporales</taxon>
        <taxon>Streptomycetaceae</taxon>
        <taxon>Streptomyces</taxon>
    </lineage>
</organism>
<dbReference type="AlphaFoldDB" id="M3FZ13"/>
<gene>
    <name evidence="4" type="ORF">SBD_1017</name>
</gene>
<accession>M3FZ13</accession>
<dbReference type="PANTHER" id="PTHR43569:SF2">
    <property type="entry name" value="AMIDOHYDROLASE-RELATED DOMAIN-CONTAINING PROTEIN"/>
    <property type="match status" value="1"/>
</dbReference>
<feature type="compositionally biased region" description="Basic residues" evidence="2">
    <location>
        <begin position="251"/>
        <end position="260"/>
    </location>
</feature>
<evidence type="ECO:0000313" key="5">
    <source>
        <dbReference type="Proteomes" id="UP000030760"/>
    </source>
</evidence>
<feature type="region of interest" description="Disordered" evidence="2">
    <location>
        <begin position="237"/>
        <end position="270"/>
    </location>
</feature>
<protein>
    <submittedName>
        <fullName evidence="4">Amidohydrolase</fullName>
    </submittedName>
</protein>
<dbReference type="InterPro" id="IPR032466">
    <property type="entry name" value="Metal_Hydrolase"/>
</dbReference>
<dbReference type="Proteomes" id="UP000030760">
    <property type="component" value="Unassembled WGS sequence"/>
</dbReference>
<dbReference type="InterPro" id="IPR052350">
    <property type="entry name" value="Metallo-dep_Lactonases"/>
</dbReference>
<dbReference type="Pfam" id="PF04909">
    <property type="entry name" value="Amidohydro_2"/>
    <property type="match status" value="1"/>
</dbReference>
<evidence type="ECO:0000256" key="1">
    <source>
        <dbReference type="ARBA" id="ARBA00038310"/>
    </source>
</evidence>
<evidence type="ECO:0000256" key="2">
    <source>
        <dbReference type="SAM" id="MobiDB-lite"/>
    </source>
</evidence>
<name>M3FZ13_9ACTN</name>
<comment type="similarity">
    <text evidence="1">Belongs to the metallo-dependent hydrolases superfamily.</text>
</comment>
<dbReference type="Gene3D" id="3.20.20.140">
    <property type="entry name" value="Metal-dependent hydrolases"/>
    <property type="match status" value="1"/>
</dbReference>
<dbReference type="PANTHER" id="PTHR43569">
    <property type="entry name" value="AMIDOHYDROLASE"/>
    <property type="match status" value="1"/>
</dbReference>
<dbReference type="SUPFAM" id="SSF51556">
    <property type="entry name" value="Metallo-dependent hydrolases"/>
    <property type="match status" value="1"/>
</dbReference>
<feature type="region of interest" description="Disordered" evidence="2">
    <location>
        <begin position="168"/>
        <end position="190"/>
    </location>
</feature>
<dbReference type="InterPro" id="IPR006680">
    <property type="entry name" value="Amidohydro-rel"/>
</dbReference>